<evidence type="ECO:0000313" key="2">
    <source>
        <dbReference type="EMBL" id="PPK85275.1"/>
    </source>
</evidence>
<reference evidence="2 3" key="1">
    <citation type="submission" date="2018-02" db="EMBL/GenBank/DDBJ databases">
        <title>Genomic Encyclopedia of Archaeal and Bacterial Type Strains, Phase II (KMG-II): from individual species to whole genera.</title>
        <authorList>
            <person name="Goeker M."/>
        </authorList>
    </citation>
    <scope>NUCLEOTIDE SEQUENCE [LARGE SCALE GENOMIC DNA]</scope>
    <source>
        <strain evidence="2 3">DSM 29526</strain>
    </source>
</reference>
<protein>
    <submittedName>
        <fullName evidence="2">Uncharacterized protein</fullName>
    </submittedName>
</protein>
<comment type="caution">
    <text evidence="2">The sequence shown here is derived from an EMBL/GenBank/DDBJ whole genome shotgun (WGS) entry which is preliminary data.</text>
</comment>
<feature type="region of interest" description="Disordered" evidence="1">
    <location>
        <begin position="75"/>
        <end position="113"/>
    </location>
</feature>
<evidence type="ECO:0000256" key="1">
    <source>
        <dbReference type="SAM" id="MobiDB-lite"/>
    </source>
</evidence>
<keyword evidence="3" id="KW-1185">Reference proteome</keyword>
<dbReference type="EMBL" id="PTJC01000006">
    <property type="protein sequence ID" value="PPK85275.1"/>
    <property type="molecule type" value="Genomic_DNA"/>
</dbReference>
<dbReference type="AlphaFoldDB" id="A0A2S6I274"/>
<accession>A0A2S6I274</accession>
<name>A0A2S6I274_9BACT</name>
<sequence length="113" mass="12701">MSATSDGGMYYFRAGFLKRETVSYPNRTPFAFSLNHRLAFNAPHGRDPGNLFNFPQEDLDYDEDYLNGEIQMVNAFPSPPPPLKGKGVKEAKNKPPPSGRLRPRSTNASFFCQ</sequence>
<dbReference type="Proteomes" id="UP000237662">
    <property type="component" value="Unassembled WGS sequence"/>
</dbReference>
<proteinExistence type="predicted"/>
<gene>
    <name evidence="2" type="ORF">CLV84_2167</name>
</gene>
<organism evidence="2 3">
    <name type="scientific">Neolewinella xylanilytica</name>
    <dbReference type="NCBI Taxonomy" id="1514080"/>
    <lineage>
        <taxon>Bacteria</taxon>
        <taxon>Pseudomonadati</taxon>
        <taxon>Bacteroidota</taxon>
        <taxon>Saprospiria</taxon>
        <taxon>Saprospirales</taxon>
        <taxon>Lewinellaceae</taxon>
        <taxon>Neolewinella</taxon>
    </lineage>
</organism>
<feature type="compositionally biased region" description="Polar residues" evidence="1">
    <location>
        <begin position="104"/>
        <end position="113"/>
    </location>
</feature>
<evidence type="ECO:0000313" key="3">
    <source>
        <dbReference type="Proteomes" id="UP000237662"/>
    </source>
</evidence>